<sequence>MRTGTWPCLVAACLAVWAAHAAAQPSDCTVAAGPACYQRFEPPGAGGALNYYASLAPAEGTAPTQALVALHGHPRDAGKTFGAALQAVRNAGAPAATLADTLVVAPVFQVAADRASRCSSPGLPAAQDGDLLWTCSSWIEGGSSANGARITSFAAMDALVAELVRRWPGLRTVTVAGFSAGAQMVQHYIGFANPAPAGGSSSAVALRYVVADPGTWLYFDAWRPHPPADGACPGVNHWKYGTDGLPASLGRGAAQARERYAAADVGYLEGALDSSDARGTYYGILDKSCAAMAQGPYRLQRGLAYAEYDRTLLAPGRRREVVVVPGCAHDVACVFPSEAARPVLLGR</sequence>
<evidence type="ECO:0000313" key="2">
    <source>
        <dbReference type="EMBL" id="SDO72860.1"/>
    </source>
</evidence>
<evidence type="ECO:0000313" key="3">
    <source>
        <dbReference type="Proteomes" id="UP000199317"/>
    </source>
</evidence>
<evidence type="ECO:0008006" key="4">
    <source>
        <dbReference type="Google" id="ProtNLM"/>
    </source>
</evidence>
<proteinExistence type="predicted"/>
<keyword evidence="1" id="KW-0732">Signal</keyword>
<protein>
    <recommendedName>
        <fullName evidence="4">Esterase PHB depolymerase</fullName>
    </recommendedName>
</protein>
<keyword evidence="3" id="KW-1185">Reference proteome</keyword>
<dbReference type="Gene3D" id="3.40.50.1820">
    <property type="entry name" value="alpha/beta hydrolase"/>
    <property type="match status" value="1"/>
</dbReference>
<dbReference type="RefSeq" id="WP_092832214.1">
    <property type="nucleotide sequence ID" value="NZ_CP028290.1"/>
</dbReference>
<feature type="signal peptide" evidence="1">
    <location>
        <begin position="1"/>
        <end position="23"/>
    </location>
</feature>
<dbReference type="SUPFAM" id="SSF53474">
    <property type="entry name" value="alpha/beta-Hydrolases"/>
    <property type="match status" value="1"/>
</dbReference>
<dbReference type="InterPro" id="IPR029058">
    <property type="entry name" value="AB_hydrolase_fold"/>
</dbReference>
<dbReference type="OrthoDB" id="1094867at2"/>
<reference evidence="3" key="1">
    <citation type="submission" date="2016-10" db="EMBL/GenBank/DDBJ databases">
        <authorList>
            <person name="Varghese N."/>
            <person name="Submissions S."/>
        </authorList>
    </citation>
    <scope>NUCLEOTIDE SEQUENCE [LARGE SCALE GENOMIC DNA]</scope>
    <source>
        <strain evidence="3">DSM 17101</strain>
    </source>
</reference>
<accession>A0A1H0LY62</accession>
<dbReference type="Proteomes" id="UP000199317">
    <property type="component" value="Unassembled WGS sequence"/>
</dbReference>
<name>A0A1H0LY62_9BURK</name>
<evidence type="ECO:0000256" key="1">
    <source>
        <dbReference type="SAM" id="SignalP"/>
    </source>
</evidence>
<feature type="chain" id="PRO_5011444458" description="Esterase PHB depolymerase" evidence="1">
    <location>
        <begin position="24"/>
        <end position="347"/>
    </location>
</feature>
<dbReference type="PANTHER" id="PTHR35560:SF3">
    <property type="entry name" value="PEPTIDASE S9 PROLYL OLIGOPEPTIDASE CATALYTIC DOMAIN-CONTAINING PROTEIN"/>
    <property type="match status" value="1"/>
</dbReference>
<gene>
    <name evidence="2" type="ORF">SAMN04489708_10326</name>
</gene>
<dbReference type="AlphaFoldDB" id="A0A1H0LY62"/>
<dbReference type="PANTHER" id="PTHR35560">
    <property type="entry name" value="BLL0132 PROTEIN"/>
    <property type="match status" value="1"/>
</dbReference>
<organism evidence="2 3">
    <name type="scientific">Paracidovorax cattleyae</name>
    <dbReference type="NCBI Taxonomy" id="80868"/>
    <lineage>
        <taxon>Bacteria</taxon>
        <taxon>Pseudomonadati</taxon>
        <taxon>Pseudomonadota</taxon>
        <taxon>Betaproteobacteria</taxon>
        <taxon>Burkholderiales</taxon>
        <taxon>Comamonadaceae</taxon>
        <taxon>Paracidovorax</taxon>
    </lineage>
</organism>
<dbReference type="EMBL" id="FNJL01000003">
    <property type="protein sequence ID" value="SDO72860.1"/>
    <property type="molecule type" value="Genomic_DNA"/>
</dbReference>